<dbReference type="InterPro" id="IPR019734">
    <property type="entry name" value="TPR_rpt"/>
</dbReference>
<protein>
    <submittedName>
        <fullName evidence="3">Tetratricopeptide repeat-containing protein</fullName>
    </submittedName>
</protein>
<dbReference type="Gene3D" id="3.40.50.300">
    <property type="entry name" value="P-loop containing nucleotide triphosphate hydrolases"/>
    <property type="match status" value="1"/>
</dbReference>
<dbReference type="Pfam" id="PF13424">
    <property type="entry name" value="TPR_12"/>
    <property type="match status" value="3"/>
</dbReference>
<keyword evidence="1" id="KW-1133">Transmembrane helix</keyword>
<gene>
    <name evidence="3" type="ORF">GA0070622_4971</name>
</gene>
<feature type="transmembrane region" description="Helical" evidence="1">
    <location>
        <begin position="12"/>
        <end position="29"/>
    </location>
</feature>
<evidence type="ECO:0000256" key="1">
    <source>
        <dbReference type="SAM" id="Phobius"/>
    </source>
</evidence>
<dbReference type="Gene3D" id="1.25.40.10">
    <property type="entry name" value="Tetratricopeptide repeat domain"/>
    <property type="match status" value="2"/>
</dbReference>
<dbReference type="SUPFAM" id="SSF52540">
    <property type="entry name" value="P-loop containing nucleoside triphosphate hydrolases"/>
    <property type="match status" value="1"/>
</dbReference>
<dbReference type="PANTHER" id="PTHR46082">
    <property type="entry name" value="ATP/GTP-BINDING PROTEIN-RELATED"/>
    <property type="match status" value="1"/>
</dbReference>
<name>A0A1A9BFC9_9ACTN</name>
<dbReference type="InterPro" id="IPR002182">
    <property type="entry name" value="NB-ARC"/>
</dbReference>
<dbReference type="SUPFAM" id="SSF48452">
    <property type="entry name" value="TPR-like"/>
    <property type="match status" value="3"/>
</dbReference>
<keyword evidence="1" id="KW-0472">Membrane</keyword>
<proteinExistence type="predicted"/>
<dbReference type="InterPro" id="IPR011990">
    <property type="entry name" value="TPR-like_helical_dom_sf"/>
</dbReference>
<dbReference type="EMBL" id="FLRH01000004">
    <property type="protein sequence ID" value="SBT67888.1"/>
    <property type="molecule type" value="Genomic_DNA"/>
</dbReference>
<dbReference type="SMART" id="SM00028">
    <property type="entry name" value="TPR"/>
    <property type="match status" value="5"/>
</dbReference>
<dbReference type="AlphaFoldDB" id="A0A1A9BFC9"/>
<evidence type="ECO:0000313" key="3">
    <source>
        <dbReference type="EMBL" id="SBT67888.1"/>
    </source>
</evidence>
<dbReference type="InterPro" id="IPR027417">
    <property type="entry name" value="P-loop_NTPase"/>
</dbReference>
<keyword evidence="4" id="KW-1185">Reference proteome</keyword>
<evidence type="ECO:0000259" key="2">
    <source>
        <dbReference type="Pfam" id="PF00931"/>
    </source>
</evidence>
<dbReference type="Pfam" id="PF00931">
    <property type="entry name" value="NB-ARC"/>
    <property type="match status" value="1"/>
</dbReference>
<dbReference type="Proteomes" id="UP000199558">
    <property type="component" value="Unassembled WGS sequence"/>
</dbReference>
<feature type="domain" description="NB-ARC" evidence="2">
    <location>
        <begin position="90"/>
        <end position="242"/>
    </location>
</feature>
<dbReference type="RefSeq" id="WP_245666953.1">
    <property type="nucleotide sequence ID" value="NZ_FLRH01000004.1"/>
</dbReference>
<accession>A0A1A9BFC9</accession>
<dbReference type="InterPro" id="IPR053137">
    <property type="entry name" value="NLR-like"/>
</dbReference>
<keyword evidence="1" id="KW-0812">Transmembrane</keyword>
<feature type="transmembrane region" description="Helical" evidence="1">
    <location>
        <begin position="35"/>
        <end position="57"/>
    </location>
</feature>
<reference evidence="4" key="1">
    <citation type="submission" date="2016-06" db="EMBL/GenBank/DDBJ databases">
        <authorList>
            <person name="Varghese N."/>
            <person name="Submissions Spin"/>
        </authorList>
    </citation>
    <scope>NUCLEOTIDE SEQUENCE [LARGE SCALE GENOMIC DNA]</scope>
    <source>
        <strain evidence="4">DSM 45794</strain>
    </source>
</reference>
<evidence type="ECO:0000313" key="4">
    <source>
        <dbReference type="Proteomes" id="UP000199558"/>
    </source>
</evidence>
<dbReference type="PANTHER" id="PTHR46082:SF6">
    <property type="entry name" value="AAA+ ATPASE DOMAIN-CONTAINING PROTEIN-RELATED"/>
    <property type="match status" value="1"/>
</dbReference>
<organism evidence="3 4">
    <name type="scientific">Micromonospora sediminicola</name>
    <dbReference type="NCBI Taxonomy" id="946078"/>
    <lineage>
        <taxon>Bacteria</taxon>
        <taxon>Bacillati</taxon>
        <taxon>Actinomycetota</taxon>
        <taxon>Actinomycetes</taxon>
        <taxon>Micromonosporales</taxon>
        <taxon>Micromonosporaceae</taxon>
        <taxon>Micromonospora</taxon>
    </lineage>
</organism>
<dbReference type="PRINTS" id="PR00381">
    <property type="entry name" value="KINESINLIGHT"/>
</dbReference>
<sequence>MHWGRWLRRGLLVVVVGSTAALIGWSLVADGKTPVAVVSGALAALATMFVPPVVTALRPGRTSHRSGPVPARVFGAVPRVAWHFQPRPAEVKALRRALKSQGRAALVALAGQRGAGKSQLAAEYARQCVADGYDLVAWLNAEGGATVELALLAEHLGLRTGAEQTPPELATAVTRWLSDGGRARRLVVFDNVDDPDAVAPFLPGPGGATVLITSNRQEFAAMPGVTVVPVGLFSPEQGRRFLHEATGLPDGGDAGEVGEQLGWLPLGLAQAAAYVVRNRLSYRRYLAALDGQNLDATLRRQAGTDHPGVLKATRLSVAGLTADDPDGDAVRLLTVLALLSPDGVSREMLVAGADGLGLTGGVGRALDLLAGASLVTLGGVVEDERGRDRVVVTVHRLTARVIRELASRADATPPLADAVAAATGLLDRLTGALPSVQVARRRAEVDELVAHTLALREHATDVPPLSQLGWAAGALQAAGDLVRAVTLSEQLLADHERVLGAEHPDTLRSRNSLAIAYRVAGRIDLAVAAHERSLDEVERILGRDHPEAWASRNNLAVSYRLAGRAEQAVTLLEQTLDEFDRILGPDHPNTLKARGNLANAYGSAGRIEQAVAMHERNLAEAERILGPDHPDTLKSRNNLANAYRAAGRAEEAIVLHEQTLADRVRVLGPDHPDTLKSRSNLASACQKAGQVDRAVALYAQTLAHCERVLGHDHPLTGTVRRRLTRLGRR</sequence>
<dbReference type="STRING" id="946078.GA0070622_4971"/>
<dbReference type="Pfam" id="PF13374">
    <property type="entry name" value="TPR_10"/>
    <property type="match status" value="1"/>
</dbReference>